<dbReference type="Gene3D" id="2.60.120.260">
    <property type="entry name" value="Galactose-binding domain-like"/>
    <property type="match status" value="1"/>
</dbReference>
<dbReference type="Gene3D" id="1.10.3020.20">
    <property type="match status" value="1"/>
</dbReference>
<protein>
    <submittedName>
        <fullName evidence="3">CocE/NonD family hydrolase</fullName>
    </submittedName>
</protein>
<dbReference type="Gene3D" id="3.40.50.1820">
    <property type="entry name" value="alpha/beta hydrolase"/>
    <property type="match status" value="1"/>
</dbReference>
<dbReference type="RefSeq" id="WP_378054887.1">
    <property type="nucleotide sequence ID" value="NZ_JBHSIS010000002.1"/>
</dbReference>
<dbReference type="GO" id="GO:0016787">
    <property type="term" value="F:hydrolase activity"/>
    <property type="evidence" value="ECO:0007669"/>
    <property type="project" value="UniProtKB-KW"/>
</dbReference>
<dbReference type="InterPro" id="IPR000383">
    <property type="entry name" value="Xaa-Pro-like_dom"/>
</dbReference>
<dbReference type="InterPro" id="IPR013736">
    <property type="entry name" value="Xaa-Pro_dipept_C"/>
</dbReference>
<keyword evidence="4" id="KW-1185">Reference proteome</keyword>
<dbReference type="NCBIfam" id="TIGR00976">
    <property type="entry name" value="CocE_NonD"/>
    <property type="match status" value="2"/>
</dbReference>
<dbReference type="SUPFAM" id="SSF53474">
    <property type="entry name" value="alpha/beta-Hydrolases"/>
    <property type="match status" value="1"/>
</dbReference>
<sequence>MPEYGPVRVPLTALLRRRVRALRAEDVKVTAPPADLVKDVDVEVAMRDGVVLRVNVHRPPGPGLPPSPVILSAHPYGKDALPKLRKGRYRPVFQSRVFRHPQPVEFSALTGWEAPDPAYWVRRGYVVVNADLRGFGRSDGVGAPLSDQEARDVHDLVEWAGTQPWSNGKVGLDGVSYLAISQWKAAALRPPHLAAICPWEGFTDIYRDFMRPGTIREDGFSAIWAGAVKRVGRVETDIRAEQKARPLLDRWWAALCPELERVEVPALVCASFSDHRLHSRGSFEAWRRLGSRHKWLYTHRGGKWSTYYSAEAAATREAFFDWALKGRHNGWADRPAVRLEIRDRGDRIAEVRETAEFPPAGVRTRSLALDAGTGRMGEEPPEEAAVVTVGRRRPARFAWTLPDDLDVVGPVALRLHVEVSGGGDAHLFAGLRKFHAGREVTFEGSFGFERDLVTTGLLAASARTGDPALSPSPTQPVHAFRTAAPLAAGETAAVDVPLLPTATRFSAGDCLVLEVATRWFFPRNPVTGQFPAWYASGPRGTVRLHTGPDHPAAVLLPTLLAAPGEPRAEPRPGR</sequence>
<comment type="caution">
    <text evidence="3">The sequence shown here is derived from an EMBL/GenBank/DDBJ whole genome shotgun (WGS) entry which is preliminary data.</text>
</comment>
<dbReference type="InterPro" id="IPR005674">
    <property type="entry name" value="CocE/Ser_esterase"/>
</dbReference>
<dbReference type="SMART" id="SM00939">
    <property type="entry name" value="PepX_C"/>
    <property type="match status" value="1"/>
</dbReference>
<keyword evidence="1 3" id="KW-0378">Hydrolase</keyword>
<evidence type="ECO:0000256" key="1">
    <source>
        <dbReference type="ARBA" id="ARBA00022801"/>
    </source>
</evidence>
<feature type="domain" description="Xaa-Pro dipeptidyl-peptidase C-terminal" evidence="2">
    <location>
        <begin position="317"/>
        <end position="555"/>
    </location>
</feature>
<dbReference type="PANTHER" id="PTHR43056:SF10">
    <property type="entry name" value="COCE_NOND FAMILY, PUTATIVE (AFU_ORTHOLOGUE AFUA_7G00600)-RELATED"/>
    <property type="match status" value="1"/>
</dbReference>
<dbReference type="PANTHER" id="PTHR43056">
    <property type="entry name" value="PEPTIDASE S9 PROLYL OLIGOPEPTIDASE"/>
    <property type="match status" value="1"/>
</dbReference>
<evidence type="ECO:0000313" key="4">
    <source>
        <dbReference type="Proteomes" id="UP001595859"/>
    </source>
</evidence>
<proteinExistence type="predicted"/>
<dbReference type="InterPro" id="IPR008979">
    <property type="entry name" value="Galactose-bd-like_sf"/>
</dbReference>
<dbReference type="Proteomes" id="UP001595859">
    <property type="component" value="Unassembled WGS sequence"/>
</dbReference>
<dbReference type="InterPro" id="IPR029058">
    <property type="entry name" value="AB_hydrolase_fold"/>
</dbReference>
<dbReference type="SUPFAM" id="SSF49785">
    <property type="entry name" value="Galactose-binding domain-like"/>
    <property type="match status" value="1"/>
</dbReference>
<accession>A0ABV9RUE6</accession>
<reference evidence="4" key="1">
    <citation type="journal article" date="2019" name="Int. J. Syst. Evol. Microbiol.">
        <title>The Global Catalogue of Microorganisms (GCM) 10K type strain sequencing project: providing services to taxonomists for standard genome sequencing and annotation.</title>
        <authorList>
            <consortium name="The Broad Institute Genomics Platform"/>
            <consortium name="The Broad Institute Genome Sequencing Center for Infectious Disease"/>
            <person name="Wu L."/>
            <person name="Ma J."/>
        </authorList>
    </citation>
    <scope>NUCLEOTIDE SEQUENCE [LARGE SCALE GENOMIC DNA]</scope>
    <source>
        <strain evidence="4">ZS-22-S1</strain>
    </source>
</reference>
<evidence type="ECO:0000313" key="3">
    <source>
        <dbReference type="EMBL" id="MFC4852937.1"/>
    </source>
</evidence>
<dbReference type="EMBL" id="JBHSIS010000002">
    <property type="protein sequence ID" value="MFC4852937.1"/>
    <property type="molecule type" value="Genomic_DNA"/>
</dbReference>
<gene>
    <name evidence="3" type="ORF">ACFPCV_05425</name>
</gene>
<dbReference type="InterPro" id="IPR050585">
    <property type="entry name" value="Xaa-Pro_dipeptidyl-ppase/CocE"/>
</dbReference>
<dbReference type="Pfam" id="PF02129">
    <property type="entry name" value="Peptidase_S15"/>
    <property type="match status" value="1"/>
</dbReference>
<name>A0ABV9RUE6_9PSEU</name>
<dbReference type="Pfam" id="PF08530">
    <property type="entry name" value="PepX_C"/>
    <property type="match status" value="1"/>
</dbReference>
<organism evidence="3 4">
    <name type="scientific">Actinophytocola glycyrrhizae</name>
    <dbReference type="NCBI Taxonomy" id="2044873"/>
    <lineage>
        <taxon>Bacteria</taxon>
        <taxon>Bacillati</taxon>
        <taxon>Actinomycetota</taxon>
        <taxon>Actinomycetes</taxon>
        <taxon>Pseudonocardiales</taxon>
        <taxon>Pseudonocardiaceae</taxon>
    </lineage>
</organism>
<evidence type="ECO:0000259" key="2">
    <source>
        <dbReference type="SMART" id="SM00939"/>
    </source>
</evidence>